<reference evidence="1" key="2">
    <citation type="journal article" date="2022" name="New Phytol.">
        <title>Evolutionary transition to the ectomycorrhizal habit in the genomes of a hyperdiverse lineage of mushroom-forming fungi.</title>
        <authorList>
            <person name="Looney B."/>
            <person name="Miyauchi S."/>
            <person name="Morin E."/>
            <person name="Drula E."/>
            <person name="Courty P.E."/>
            <person name="Kohler A."/>
            <person name="Kuo A."/>
            <person name="LaButti K."/>
            <person name="Pangilinan J."/>
            <person name="Lipzen A."/>
            <person name="Riley R."/>
            <person name="Andreopoulos W."/>
            <person name="He G."/>
            <person name="Johnson J."/>
            <person name="Nolan M."/>
            <person name="Tritt A."/>
            <person name="Barry K.W."/>
            <person name="Grigoriev I.V."/>
            <person name="Nagy L.G."/>
            <person name="Hibbett D."/>
            <person name="Henrissat B."/>
            <person name="Matheny P.B."/>
            <person name="Labbe J."/>
            <person name="Martin F.M."/>
        </authorList>
    </citation>
    <scope>NUCLEOTIDE SEQUENCE</scope>
    <source>
        <strain evidence="1">HHB10654</strain>
    </source>
</reference>
<protein>
    <submittedName>
        <fullName evidence="1">Uncharacterized protein</fullName>
    </submittedName>
</protein>
<name>A0ACB8SY87_9AGAM</name>
<organism evidence="1 2">
    <name type="scientific">Artomyces pyxidatus</name>
    <dbReference type="NCBI Taxonomy" id="48021"/>
    <lineage>
        <taxon>Eukaryota</taxon>
        <taxon>Fungi</taxon>
        <taxon>Dikarya</taxon>
        <taxon>Basidiomycota</taxon>
        <taxon>Agaricomycotina</taxon>
        <taxon>Agaricomycetes</taxon>
        <taxon>Russulales</taxon>
        <taxon>Auriscalpiaceae</taxon>
        <taxon>Artomyces</taxon>
    </lineage>
</organism>
<keyword evidence="2" id="KW-1185">Reference proteome</keyword>
<dbReference type="EMBL" id="MU277216">
    <property type="protein sequence ID" value="KAI0060811.1"/>
    <property type="molecule type" value="Genomic_DNA"/>
</dbReference>
<comment type="caution">
    <text evidence="1">The sequence shown here is derived from an EMBL/GenBank/DDBJ whole genome shotgun (WGS) entry which is preliminary data.</text>
</comment>
<proteinExistence type="predicted"/>
<evidence type="ECO:0000313" key="1">
    <source>
        <dbReference type="EMBL" id="KAI0060811.1"/>
    </source>
</evidence>
<gene>
    <name evidence="1" type="ORF">BV25DRAFT_1992616</name>
</gene>
<evidence type="ECO:0000313" key="2">
    <source>
        <dbReference type="Proteomes" id="UP000814140"/>
    </source>
</evidence>
<sequence length="1618" mass="175072">MALYSAFPTESLQLSIAIFSAIIVEKVTLAYGSKHDREGIRWQEIAASLLDGVQDHVDARNDENVKRAVAQAFYSNTCRMFFSPSFPIDSNKFTVSLRVSAYLLLSSTAQACQVNKERLRCPRILGGENLGRVIALTKEYLALDELLALFASLIPSTKDSADGRAIREKFLKDCFMSTNGPVHGKDLVGLLEYIPVADWDSTSEKIVDVLARDITVAQPLTLTEFAIRGIVSPQPAPSKRFYLDSNSLFFNCETTDGQYEAVQVLYNTMRQIKISSSGTIEVDLSSPPIGRIPMTRKSEEDPMVVIVGVEPDQIDRIVEALKSRGQGKLILLNGMHIFKSTARMSVGLSPTRLEFDDDGRSLSQAHSYQEKVKIVEAGVLQTSEPGDDCPPSPPSAHSEAYRVRSPTLVEGHTYGAISTRLAPNRPSSTARPFERVPIDCDRSPIRMVPSSIARARLPNSSKDTQTSAGIAGLPAPPRSPSHRVGPLVHRISVSPGSPHRGLTSAVRPSLPPPPINLPPSDPPSSKEILDAVFGASDEELSDISDVEPADVCDGVSKRLVQLEVAGASTQHSRALARAPHSPASRSRSRSSVHEPQPLTHPPDNVTPHPSRTERPAPKQKLAGLVSARGRRIVKSIDGEGPPPHGGEKEDRKVPSKKRIVVDDDEIEETVEERAKKADPKPSKGWSKKAPAAKEKAKMADKWKVSEPPSATVEECIAGRRSTRASAAAASKKIAKVAEDRFIDDAKAGGEYVIQASVGLVASADTKTERSRTPVSAKGKDQGDDDADYGMHGLSAGNAVCLSGLEMRANEGADGTLQLKHENRKLAKKSTAQKDRQGMTWKGDDDGDLSATPADDFPGTGPEYSKTAAKHPAQKDSRRTNSKRKRSAVNDTQAVSPPSKRARVSEGASKGATRPVQGNPSITKPHTLSIARPVKKYGNKGKKDLTAASVPPVDGVDYDEIPGTESLRTSSPVAKDSSPSVKLASSDAKLKISGMKGKDGKAKTPVPSKIKAEQGTKRGKTLSRATPISASDIAPPTVSDAKGRTKKADVRSTSPAPVKPRQTSSPIHSDQDDVIVEGALPCPPAVLSSPPVVRDQVKETALLALKLQVSDGRKSQAQDEQKTSVQPALPKSVATKSKASADRSSDRKVKSNTAPWMAEEFSPKNPLPDIFNTREASSEDVFATSEDLASYALGSEEAPICLEDFDGPTLAGAFEPVISSPNAKAKARITTPARSLIPRPKMQKAKDVVTIDLTNDTTPSPKPSRVSKPPAREAPREKVVEAQTRNTREVRPRPAPSPPASESESVAMLESEADMTLAPAAEEDDAYQDKYIDLIVPLDSSFQLPSTDKEQSEREEDLEKEGDSEQSEHVEQLIRIPTPPRQRAKRKSVTFAPTLETEPASPVEEGEDVRLAEDVGAEQFVRRERAPEDARRQPRAQPEPAGRRPSPILERKPHRSRLFPPISQNPSRKAMQKPKPLSTRPTALETECYEEEDGDGLQRILSVMDEITGAVHTKITGRFASVGTGARDLRKRVLQQAAMDSLALHDENVKAYNTLLALDSAYSAYSAKRVEALAHAQRVAAEGTRQARATMQAHDRAVQAHTQRALVLGPLPETVTRWL</sequence>
<reference evidence="1" key="1">
    <citation type="submission" date="2021-03" db="EMBL/GenBank/DDBJ databases">
        <authorList>
            <consortium name="DOE Joint Genome Institute"/>
            <person name="Ahrendt S."/>
            <person name="Looney B.P."/>
            <person name="Miyauchi S."/>
            <person name="Morin E."/>
            <person name="Drula E."/>
            <person name="Courty P.E."/>
            <person name="Chicoki N."/>
            <person name="Fauchery L."/>
            <person name="Kohler A."/>
            <person name="Kuo A."/>
            <person name="Labutti K."/>
            <person name="Pangilinan J."/>
            <person name="Lipzen A."/>
            <person name="Riley R."/>
            <person name="Andreopoulos W."/>
            <person name="He G."/>
            <person name="Johnson J."/>
            <person name="Barry K.W."/>
            <person name="Grigoriev I.V."/>
            <person name="Nagy L."/>
            <person name="Hibbett D."/>
            <person name="Henrissat B."/>
            <person name="Matheny P.B."/>
            <person name="Labbe J."/>
            <person name="Martin F."/>
        </authorList>
    </citation>
    <scope>NUCLEOTIDE SEQUENCE</scope>
    <source>
        <strain evidence="1">HHB10654</strain>
    </source>
</reference>
<accession>A0ACB8SY87</accession>
<dbReference type="Proteomes" id="UP000814140">
    <property type="component" value="Unassembled WGS sequence"/>
</dbReference>